<organism evidence="3 4">
    <name type="scientific">Aphanomyces euteiches</name>
    <dbReference type="NCBI Taxonomy" id="100861"/>
    <lineage>
        <taxon>Eukaryota</taxon>
        <taxon>Sar</taxon>
        <taxon>Stramenopiles</taxon>
        <taxon>Oomycota</taxon>
        <taxon>Saprolegniomycetes</taxon>
        <taxon>Saprolegniales</taxon>
        <taxon>Verrucalvaceae</taxon>
        <taxon>Aphanomyces</taxon>
    </lineage>
</organism>
<feature type="compositionally biased region" description="Acidic residues" evidence="1">
    <location>
        <begin position="473"/>
        <end position="483"/>
    </location>
</feature>
<feature type="chain" id="PRO_5026193736" description="Beta-adaptin appendage C-terminal subdomain domain-containing protein" evidence="2">
    <location>
        <begin position="23"/>
        <end position="692"/>
    </location>
</feature>
<dbReference type="AlphaFoldDB" id="A0A6G0WWH4"/>
<feature type="compositionally biased region" description="Pro residues" evidence="1">
    <location>
        <begin position="547"/>
        <end position="559"/>
    </location>
</feature>
<protein>
    <recommendedName>
        <fullName evidence="5">Beta-adaptin appendage C-terminal subdomain domain-containing protein</fullName>
    </recommendedName>
</protein>
<evidence type="ECO:0008006" key="5">
    <source>
        <dbReference type="Google" id="ProtNLM"/>
    </source>
</evidence>
<dbReference type="Proteomes" id="UP000481153">
    <property type="component" value="Unassembled WGS sequence"/>
</dbReference>
<feature type="region of interest" description="Disordered" evidence="1">
    <location>
        <begin position="365"/>
        <end position="396"/>
    </location>
</feature>
<comment type="caution">
    <text evidence="3">The sequence shown here is derived from an EMBL/GenBank/DDBJ whole genome shotgun (WGS) entry which is preliminary data.</text>
</comment>
<feature type="signal peptide" evidence="2">
    <location>
        <begin position="1"/>
        <end position="22"/>
    </location>
</feature>
<evidence type="ECO:0000313" key="3">
    <source>
        <dbReference type="EMBL" id="KAF0731821.1"/>
    </source>
</evidence>
<feature type="compositionally biased region" description="Basic and acidic residues" evidence="1">
    <location>
        <begin position="365"/>
        <end position="374"/>
    </location>
</feature>
<sequence>MGRRWVQCVGFGLFLVAFIVQAAQDTHIFAAQVKKTELRVKDQRNNSAQVAASLANDTIGVVAIQSASPVHSTNPVKEAPATAKPHDVLWCTDVGLGFELDFVSAYTDVRGFAHYFNDRMKTELQDRYSVYFRDVSPSETAHDKAFIVFTICEPRDDTAISAPWLMAVQAALRRVALHAKALQVSGDQSSKLTELSAYVVKKGQHPANLEVTPIESSINLVPPDSNGLPQLNVSFRVKNAGQVPLRIFQVVCHNIDGFRDVVLPLATRFVLGSGVETTLSLHGYVVQTENDTRTSSAMQVHIVQSSGEFREIEVDASIQKPPIQTTVVEETQEPEDDDLGFVKVITDGDEWSMPLEKEKHLPKDEFKPNLDIPKENPWPKNEFKYSQDTPTENPLPKNFEERVMQTAPLRMKEEDNIHPISTFPASSWKVLLLVGVVGYTSFFVYSKVKNRSIAWSKLQTKRRATREDRVPTFDDDYDDDDNDENSKECEMMLRRPMSPPAQVEKPDPIQLNHPWGPPKAGRLQPQPMKPVIQSPKKADPAATPPATRAPPPAQVPPRPPYQLQLDPTMRLHPKRFESLWEECIELKSWKRSAVTDEGRGLPGSGVIIAVFESQGVQCMASGSLQLVDKYLLYTYEVALGQYLFVELVVNTVSMQVSTSVRGHRDVPADVVDALATLSDALLTAMLTTIQSS</sequence>
<keyword evidence="2" id="KW-0732">Signal</keyword>
<reference evidence="3 4" key="1">
    <citation type="submission" date="2019-07" db="EMBL/GenBank/DDBJ databases">
        <title>Genomics analysis of Aphanomyces spp. identifies a new class of oomycete effector associated with host adaptation.</title>
        <authorList>
            <person name="Gaulin E."/>
        </authorList>
    </citation>
    <scope>NUCLEOTIDE SEQUENCE [LARGE SCALE GENOMIC DNA]</scope>
    <source>
        <strain evidence="3 4">ATCC 201684</strain>
    </source>
</reference>
<evidence type="ECO:0000313" key="4">
    <source>
        <dbReference type="Proteomes" id="UP000481153"/>
    </source>
</evidence>
<dbReference type="Gene3D" id="3.30.310.10">
    <property type="entry name" value="TATA-Binding Protein"/>
    <property type="match status" value="1"/>
</dbReference>
<dbReference type="VEuPathDB" id="FungiDB:AeMF1_010542"/>
<feature type="compositionally biased region" description="Basic and acidic residues" evidence="1">
    <location>
        <begin position="484"/>
        <end position="493"/>
    </location>
</feature>
<keyword evidence="4" id="KW-1185">Reference proteome</keyword>
<feature type="region of interest" description="Disordered" evidence="1">
    <location>
        <begin position="458"/>
        <end position="559"/>
    </location>
</feature>
<dbReference type="EMBL" id="VJMJ01000140">
    <property type="protein sequence ID" value="KAF0731821.1"/>
    <property type="molecule type" value="Genomic_DNA"/>
</dbReference>
<name>A0A6G0WWH4_9STRA</name>
<evidence type="ECO:0000256" key="1">
    <source>
        <dbReference type="SAM" id="MobiDB-lite"/>
    </source>
</evidence>
<gene>
    <name evidence="3" type="ORF">Ae201684_011119</name>
</gene>
<dbReference type="InterPro" id="IPR012295">
    <property type="entry name" value="TBP_dom_sf"/>
</dbReference>
<accession>A0A6G0WWH4</accession>
<evidence type="ECO:0000256" key="2">
    <source>
        <dbReference type="SAM" id="SignalP"/>
    </source>
</evidence>
<proteinExistence type="predicted"/>